<dbReference type="Proteomes" id="UP000013827">
    <property type="component" value="Unassembled WGS sequence"/>
</dbReference>
<dbReference type="STRING" id="2903.R1ED03"/>
<dbReference type="HOGENOM" id="CLU_022571_2_1_1"/>
<reference evidence="10" key="2">
    <citation type="submission" date="2024-10" db="UniProtKB">
        <authorList>
            <consortium name="EnsemblProtists"/>
        </authorList>
    </citation>
    <scope>IDENTIFICATION</scope>
</reference>
<keyword evidence="4" id="KW-0747">Spliceosome</keyword>
<keyword evidence="7" id="KW-0539">Nucleus</keyword>
<dbReference type="InterPro" id="IPR032847">
    <property type="entry name" value="PRPF17"/>
</dbReference>
<feature type="repeat" description="WD" evidence="9">
    <location>
        <begin position="251"/>
        <end position="285"/>
    </location>
</feature>
<dbReference type="SUPFAM" id="SSF50978">
    <property type="entry name" value="WD40 repeat-like"/>
    <property type="match status" value="1"/>
</dbReference>
<dbReference type="PRINTS" id="PR00320">
    <property type="entry name" value="GPROTEINBRPT"/>
</dbReference>
<dbReference type="RefSeq" id="XP_005776979.1">
    <property type="nucleotide sequence ID" value="XM_005776922.1"/>
</dbReference>
<dbReference type="FunFam" id="2.130.10.10:FF:000034">
    <property type="entry name" value="Pre-mRNA-processing factor 17, putative"/>
    <property type="match status" value="1"/>
</dbReference>
<dbReference type="Pfam" id="PF00400">
    <property type="entry name" value="WD40"/>
    <property type="match status" value="5"/>
</dbReference>
<dbReference type="GO" id="GO:0071013">
    <property type="term" value="C:catalytic step 2 spliceosome"/>
    <property type="evidence" value="ECO:0007669"/>
    <property type="project" value="InterPro"/>
</dbReference>
<comment type="subcellular location">
    <subcellularLocation>
        <location evidence="1">Nucleus</location>
    </subcellularLocation>
</comment>
<evidence type="ECO:0000256" key="1">
    <source>
        <dbReference type="ARBA" id="ARBA00004123"/>
    </source>
</evidence>
<evidence type="ECO:0000313" key="11">
    <source>
        <dbReference type="Proteomes" id="UP000013827"/>
    </source>
</evidence>
<evidence type="ECO:0000256" key="6">
    <source>
        <dbReference type="ARBA" id="ARBA00023187"/>
    </source>
</evidence>
<feature type="repeat" description="WD" evidence="9">
    <location>
        <begin position="295"/>
        <end position="336"/>
    </location>
</feature>
<dbReference type="Gene3D" id="2.130.10.10">
    <property type="entry name" value="YVTN repeat-like/Quinoprotein amine dehydrogenase"/>
    <property type="match status" value="1"/>
</dbReference>
<keyword evidence="11" id="KW-1185">Reference proteome</keyword>
<dbReference type="GeneID" id="17270096"/>
<feature type="repeat" description="WD" evidence="9">
    <location>
        <begin position="482"/>
        <end position="510"/>
    </location>
</feature>
<organism evidence="10 11">
    <name type="scientific">Emiliania huxleyi (strain CCMP1516)</name>
    <dbReference type="NCBI Taxonomy" id="280463"/>
    <lineage>
        <taxon>Eukaryota</taxon>
        <taxon>Haptista</taxon>
        <taxon>Haptophyta</taxon>
        <taxon>Prymnesiophyceae</taxon>
        <taxon>Isochrysidales</taxon>
        <taxon>Noelaerhabdaceae</taxon>
        <taxon>Emiliania</taxon>
    </lineage>
</organism>
<evidence type="ECO:0000256" key="5">
    <source>
        <dbReference type="ARBA" id="ARBA00022737"/>
    </source>
</evidence>
<feature type="repeat" description="WD" evidence="9">
    <location>
        <begin position="381"/>
        <end position="422"/>
    </location>
</feature>
<dbReference type="AlphaFoldDB" id="A0A0D3JM15"/>
<evidence type="ECO:0000256" key="4">
    <source>
        <dbReference type="ARBA" id="ARBA00022728"/>
    </source>
</evidence>
<evidence type="ECO:0000313" key="10">
    <source>
        <dbReference type="EnsemblProtists" id="EOD24550"/>
    </source>
</evidence>
<evidence type="ECO:0000256" key="8">
    <source>
        <dbReference type="ARBA" id="ARBA00068146"/>
    </source>
</evidence>
<dbReference type="InterPro" id="IPR020472">
    <property type="entry name" value="WD40_PAC1"/>
</dbReference>
<reference evidence="11" key="1">
    <citation type="journal article" date="2013" name="Nature">
        <title>Pan genome of the phytoplankton Emiliania underpins its global distribution.</title>
        <authorList>
            <person name="Read B.A."/>
            <person name="Kegel J."/>
            <person name="Klute M.J."/>
            <person name="Kuo A."/>
            <person name="Lefebvre S.C."/>
            <person name="Maumus F."/>
            <person name="Mayer C."/>
            <person name="Miller J."/>
            <person name="Monier A."/>
            <person name="Salamov A."/>
            <person name="Young J."/>
            <person name="Aguilar M."/>
            <person name="Claverie J.M."/>
            <person name="Frickenhaus S."/>
            <person name="Gonzalez K."/>
            <person name="Herman E.K."/>
            <person name="Lin Y.C."/>
            <person name="Napier J."/>
            <person name="Ogata H."/>
            <person name="Sarno A.F."/>
            <person name="Shmutz J."/>
            <person name="Schroeder D."/>
            <person name="de Vargas C."/>
            <person name="Verret F."/>
            <person name="von Dassow P."/>
            <person name="Valentin K."/>
            <person name="Van de Peer Y."/>
            <person name="Wheeler G."/>
            <person name="Dacks J.B."/>
            <person name="Delwiche C.F."/>
            <person name="Dyhrman S.T."/>
            <person name="Glockner G."/>
            <person name="John U."/>
            <person name="Richards T."/>
            <person name="Worden A.Z."/>
            <person name="Zhang X."/>
            <person name="Grigoriev I.V."/>
            <person name="Allen A.E."/>
            <person name="Bidle K."/>
            <person name="Borodovsky M."/>
            <person name="Bowler C."/>
            <person name="Brownlee C."/>
            <person name="Cock J.M."/>
            <person name="Elias M."/>
            <person name="Gladyshev V.N."/>
            <person name="Groth M."/>
            <person name="Guda C."/>
            <person name="Hadaegh A."/>
            <person name="Iglesias-Rodriguez M.D."/>
            <person name="Jenkins J."/>
            <person name="Jones B.M."/>
            <person name="Lawson T."/>
            <person name="Leese F."/>
            <person name="Lindquist E."/>
            <person name="Lobanov A."/>
            <person name="Lomsadze A."/>
            <person name="Malik S.B."/>
            <person name="Marsh M.E."/>
            <person name="Mackinder L."/>
            <person name="Mock T."/>
            <person name="Mueller-Roeber B."/>
            <person name="Pagarete A."/>
            <person name="Parker M."/>
            <person name="Probert I."/>
            <person name="Quesneville H."/>
            <person name="Raines C."/>
            <person name="Rensing S.A."/>
            <person name="Riano-Pachon D.M."/>
            <person name="Richier S."/>
            <person name="Rokitta S."/>
            <person name="Shiraiwa Y."/>
            <person name="Soanes D.M."/>
            <person name="van der Giezen M."/>
            <person name="Wahlund T.M."/>
            <person name="Williams B."/>
            <person name="Wilson W."/>
            <person name="Wolfe G."/>
            <person name="Wurch L.L."/>
        </authorList>
    </citation>
    <scope>NUCLEOTIDE SEQUENCE</scope>
</reference>
<dbReference type="InterPro" id="IPR036322">
    <property type="entry name" value="WD40_repeat_dom_sf"/>
</dbReference>
<keyword evidence="2 9" id="KW-0853">WD repeat</keyword>
<keyword evidence="5" id="KW-0677">Repeat</keyword>
<proteinExistence type="predicted"/>
<accession>A0A0D3JM15</accession>
<protein>
    <recommendedName>
        <fullName evidence="8">Pre-mRNA-processing factor 17</fullName>
    </recommendedName>
</protein>
<keyword evidence="3" id="KW-0507">mRNA processing</keyword>
<sequence length="544" mass="60445">MATSALGLLASSYEEDDDNDEPAAAAASTLLVVNPTPAVVGDYGGSSASHALALAPVITEDRKHGQQIMKANPTYEEMWAPEQGPSLDVTAQRAAGIKSKHRFVGHVAKMTPATDFAFDEQYHTFNAYGFAADPSTHLGPSGQDAAAGPQQAPAAGVAVPTEAPELTAEQKAAIDARLKQEKRKYEGREDAAEQSAMEAWPRGCGRRCAERAVFHGSSMVDYQGRSWTTPPTDVREEEHECFIPKRWIHTWSGHTKGVAAIRWFPGNGHLLLSAGMDHKVKIWDVFNTRKCVQTYMGHAAAVRDIQFTNDGKRFLTCSYDRYLKLWDTETGQCISAFTNRKLPYCCTFNPDDDKQHVFLAGCSNKHIVQYDTHTGKVEQLYDQHLAAVNTITFVENNARFASTADDKKMLIWDTSADPTLHSMPAVTKTPNDQWLLCQNLDNQITTYSAAGRFKHNRKKARFAAPTFKGHIVAGYACKPDMSPDGNYVMSGDSDGRLWFWDWKSGKVFRKLKCHDQVCIQAIWHPVEPSRVATCSWDGTIKYWD</sequence>
<dbReference type="InterPro" id="IPR001680">
    <property type="entry name" value="WD40_rpt"/>
</dbReference>
<evidence type="ECO:0000256" key="3">
    <source>
        <dbReference type="ARBA" id="ARBA00022664"/>
    </source>
</evidence>
<dbReference type="EnsemblProtists" id="EOD24550">
    <property type="protein sequence ID" value="EOD24550"/>
    <property type="gene ID" value="EMIHUDRAFT_463519"/>
</dbReference>
<feature type="repeat" description="WD" evidence="9">
    <location>
        <begin position="511"/>
        <end position="544"/>
    </location>
</feature>
<dbReference type="SMART" id="SM00320">
    <property type="entry name" value="WD40"/>
    <property type="match status" value="6"/>
</dbReference>
<dbReference type="InterPro" id="IPR019775">
    <property type="entry name" value="WD40_repeat_CS"/>
</dbReference>
<dbReference type="PANTHER" id="PTHR43979:SF1">
    <property type="entry name" value="PRE-MRNA-PROCESSING FACTOR 17"/>
    <property type="match status" value="1"/>
</dbReference>
<dbReference type="KEGG" id="ehx:EMIHUDRAFT_463519"/>
<dbReference type="PaxDb" id="2903-EOD24550"/>
<keyword evidence="6" id="KW-0508">mRNA splicing</keyword>
<dbReference type="GO" id="GO:0003729">
    <property type="term" value="F:mRNA binding"/>
    <property type="evidence" value="ECO:0007669"/>
    <property type="project" value="TreeGrafter"/>
</dbReference>
<dbReference type="PROSITE" id="PS50082">
    <property type="entry name" value="WD_REPEATS_2"/>
    <property type="match status" value="5"/>
</dbReference>
<evidence type="ECO:0000256" key="2">
    <source>
        <dbReference type="ARBA" id="ARBA00022574"/>
    </source>
</evidence>
<dbReference type="GO" id="GO:0000398">
    <property type="term" value="P:mRNA splicing, via spliceosome"/>
    <property type="evidence" value="ECO:0007669"/>
    <property type="project" value="InterPro"/>
</dbReference>
<dbReference type="InterPro" id="IPR015943">
    <property type="entry name" value="WD40/YVTN_repeat-like_dom_sf"/>
</dbReference>
<name>A0A0D3JM15_EMIH1</name>
<dbReference type="OMA" id="TLWHPHE"/>
<dbReference type="PANTHER" id="PTHR43979">
    <property type="entry name" value="PRE-MRNA-PROCESSING FACTOR 17"/>
    <property type="match status" value="1"/>
</dbReference>
<evidence type="ECO:0000256" key="9">
    <source>
        <dbReference type="PROSITE-ProRule" id="PRU00221"/>
    </source>
</evidence>
<evidence type="ECO:0000256" key="7">
    <source>
        <dbReference type="ARBA" id="ARBA00023242"/>
    </source>
</evidence>
<dbReference type="PROSITE" id="PS50294">
    <property type="entry name" value="WD_REPEATS_REGION"/>
    <property type="match status" value="4"/>
</dbReference>
<dbReference type="CDD" id="cd00200">
    <property type="entry name" value="WD40"/>
    <property type="match status" value="1"/>
</dbReference>
<dbReference type="PROSITE" id="PS00678">
    <property type="entry name" value="WD_REPEATS_1"/>
    <property type="match status" value="1"/>
</dbReference>
<dbReference type="eggNOG" id="KOG0282">
    <property type="taxonomic scope" value="Eukaryota"/>
</dbReference>